<evidence type="ECO:0000313" key="3">
    <source>
        <dbReference type="EMBL" id="RFC65688.1"/>
    </source>
</evidence>
<dbReference type="AlphaFoldDB" id="A0A371X8X9"/>
<name>A0A371X8X9_9HYPH</name>
<gene>
    <name evidence="3" type="ORF">DY251_16735</name>
</gene>
<evidence type="ECO:0000256" key="1">
    <source>
        <dbReference type="SAM" id="MobiDB-lite"/>
    </source>
</evidence>
<dbReference type="PROSITE" id="PS51257">
    <property type="entry name" value="PROKAR_LIPOPROTEIN"/>
    <property type="match status" value="1"/>
</dbReference>
<comment type="caution">
    <text evidence="3">The sequence shown here is derived from an EMBL/GenBank/DDBJ whole genome shotgun (WGS) entry which is preliminary data.</text>
</comment>
<sequence>MQRNTLIRTAILAALMAGVAGCVDDPGYGPYDNGGGYYDGYRDYQPYRPYRPYYRDRYYGDDYYSGPDYSYGRPPRAGWQDDRYYRKPPPSRNPVGRPPVRKPVASAPPRVPHTPAPQGEAHRPPHLATGADQTPLYPTKNYRR</sequence>
<dbReference type="EMBL" id="QURN01000014">
    <property type="protein sequence ID" value="RFC65688.1"/>
    <property type="molecule type" value="Genomic_DNA"/>
</dbReference>
<evidence type="ECO:0008006" key="5">
    <source>
        <dbReference type="Google" id="ProtNLM"/>
    </source>
</evidence>
<evidence type="ECO:0000313" key="4">
    <source>
        <dbReference type="Proteomes" id="UP000262379"/>
    </source>
</evidence>
<keyword evidence="4" id="KW-1185">Reference proteome</keyword>
<feature type="compositionally biased region" description="Low complexity" evidence="1">
    <location>
        <begin position="64"/>
        <end position="75"/>
    </location>
</feature>
<feature type="chain" id="PRO_5017044583" description="Lipoprotein" evidence="2">
    <location>
        <begin position="23"/>
        <end position="144"/>
    </location>
</feature>
<accession>A0A371X8X9</accession>
<protein>
    <recommendedName>
        <fullName evidence="5">Lipoprotein</fullName>
    </recommendedName>
</protein>
<keyword evidence="2" id="KW-0732">Signal</keyword>
<reference evidence="4" key="1">
    <citation type="submission" date="2018-08" db="EMBL/GenBank/DDBJ databases">
        <authorList>
            <person name="Im W.T."/>
        </authorList>
    </citation>
    <scope>NUCLEOTIDE SEQUENCE [LARGE SCALE GENOMIC DNA]</scope>
    <source>
        <strain evidence="4">LA-28</strain>
    </source>
</reference>
<proteinExistence type="predicted"/>
<organism evidence="3 4">
    <name type="scientific">Mesorhizobium denitrificans</name>
    <dbReference type="NCBI Taxonomy" id="2294114"/>
    <lineage>
        <taxon>Bacteria</taxon>
        <taxon>Pseudomonadati</taxon>
        <taxon>Pseudomonadota</taxon>
        <taxon>Alphaproteobacteria</taxon>
        <taxon>Hyphomicrobiales</taxon>
        <taxon>Phyllobacteriaceae</taxon>
        <taxon>Mesorhizobium</taxon>
    </lineage>
</organism>
<dbReference type="Proteomes" id="UP000262379">
    <property type="component" value="Unassembled WGS sequence"/>
</dbReference>
<feature type="region of interest" description="Disordered" evidence="1">
    <location>
        <begin position="64"/>
        <end position="144"/>
    </location>
</feature>
<feature type="signal peptide" evidence="2">
    <location>
        <begin position="1"/>
        <end position="22"/>
    </location>
</feature>
<evidence type="ECO:0000256" key="2">
    <source>
        <dbReference type="SAM" id="SignalP"/>
    </source>
</evidence>
<dbReference type="RefSeq" id="WP_116625060.1">
    <property type="nucleotide sequence ID" value="NZ_QURN01000014.1"/>
</dbReference>